<dbReference type="KEGG" id="vg:37620338"/>
<sequence>MKKCEACEERPANYGYVKWINCIDGIDRYWFGYICDECYHKFEEEWAKEEECNVQYIGTISAEDWNEDGIIRVFENLDGHELYIGREIGKHGFRHYQFCMDCAGDLEKYTADNRTGWHVERCISWEMSKGYCRKTGDYRYIGDSREERYYAWLRARRPLPIWRSFGASVVKQNDRSITVWVDTEGKAGKSTFSYILERRGKCLNIPRTEHNPTRLIDFVAMHYKGEPLIIVDIPRDQKLGKELCRALETIKDGVITSAKYQGTKMFIKGVKILVFTNHFLDKTTYAALTEDRWDVKSLKASKSHPR</sequence>
<dbReference type="GeneID" id="37620338"/>
<dbReference type="OrthoDB" id="9195at10239"/>
<reference evidence="1 2" key="1">
    <citation type="submission" date="2014-09" db="EMBL/GenBank/DDBJ databases">
        <title>Diverse CRESS DNA viruses recovered from Odonata collected in Arizona and Oklahoma, USA.</title>
        <authorList>
            <person name="Dayaram A."/>
            <person name="Pailes R."/>
            <person name="Potter K."/>
            <person name="Moline A.B."/>
            <person name="Rosenstein D.D."/>
            <person name="Marinov M."/>
            <person name="Varsani A."/>
        </authorList>
    </citation>
    <scope>NUCLEOTIDE SEQUENCE [LARGE SCALE GENOMIC DNA]</scope>
    <source>
        <strain evidence="1">OdasCV-21-US-1679SC3-12</strain>
    </source>
</reference>
<name>A0A0B4UGV8_9VIRU</name>
<evidence type="ECO:0000313" key="1">
    <source>
        <dbReference type="EMBL" id="AJD07508.1"/>
    </source>
</evidence>
<evidence type="ECO:0000313" key="2">
    <source>
        <dbReference type="Proteomes" id="UP000241653"/>
    </source>
</evidence>
<dbReference type="SMR" id="A0A0B4UGV8"/>
<protein>
    <submittedName>
        <fullName evidence="1">Replication-associated protein</fullName>
    </submittedName>
</protein>
<proteinExistence type="predicted"/>
<accession>A0A0B4UGV8</accession>
<keyword evidence="2" id="KW-1185">Reference proteome</keyword>
<dbReference type="EMBL" id="KM598409">
    <property type="protein sequence ID" value="AJD07508.1"/>
    <property type="molecule type" value="Genomic_DNA"/>
</dbReference>
<dbReference type="Proteomes" id="UP000241653">
    <property type="component" value="Segment"/>
</dbReference>
<dbReference type="RefSeq" id="YP_009508827.1">
    <property type="nucleotide sequence ID" value="NC_039055.1"/>
</dbReference>
<organism evidence="1 2">
    <name type="scientific">Odonata-associated circular virus 21</name>
    <dbReference type="NCBI Taxonomy" id="1592122"/>
    <lineage>
        <taxon>Viruses</taxon>
        <taxon>Monodnaviria</taxon>
        <taxon>Shotokuvirae</taxon>
        <taxon>Cressdnaviricota</taxon>
        <taxon>Arfiviricetes</taxon>
        <taxon>Cremevirales</taxon>
        <taxon>Smacoviridae</taxon>
        <taxon>Bovismacovirus</taxon>
        <taxon>Bovismacovirus draga1</taxon>
    </lineage>
</organism>